<comment type="similarity">
    <text evidence="1 3">Belongs to the MinE family.</text>
</comment>
<proteinExistence type="inferred from homology"/>
<dbReference type="GO" id="GO:0032955">
    <property type="term" value="P:regulation of division septum assembly"/>
    <property type="evidence" value="ECO:0007669"/>
    <property type="project" value="InterPro"/>
</dbReference>
<dbReference type="HAMAP" id="MF_00262">
    <property type="entry name" value="MinE"/>
    <property type="match status" value="1"/>
</dbReference>
<dbReference type="AlphaFoldDB" id="A0A0E3W3G3"/>
<dbReference type="SUPFAM" id="SSF55229">
    <property type="entry name" value="Cell division protein MinE topological specificity domain"/>
    <property type="match status" value="1"/>
</dbReference>
<name>A0A0E3W3G3_9FIRM</name>
<evidence type="ECO:0000313" key="4">
    <source>
        <dbReference type="EMBL" id="CFX80672.1"/>
    </source>
</evidence>
<evidence type="ECO:0000256" key="2">
    <source>
        <dbReference type="ARBA" id="ARBA00025265"/>
    </source>
</evidence>
<gene>
    <name evidence="3" type="primary">minE</name>
    <name evidence="4" type="ORF">1911</name>
</gene>
<evidence type="ECO:0000256" key="1">
    <source>
        <dbReference type="ARBA" id="ARBA00008168"/>
    </source>
</evidence>
<dbReference type="RefSeq" id="WP_046498178.1">
    <property type="nucleotide sequence ID" value="NZ_CGIH01000031.1"/>
</dbReference>
<keyword evidence="3" id="KW-0131">Cell cycle</keyword>
<dbReference type="Pfam" id="PF03776">
    <property type="entry name" value="MinE"/>
    <property type="match status" value="1"/>
</dbReference>
<dbReference type="GO" id="GO:0051301">
    <property type="term" value="P:cell division"/>
    <property type="evidence" value="ECO:0007669"/>
    <property type="project" value="UniProtKB-KW"/>
</dbReference>
<dbReference type="STRING" id="690567.1911"/>
<dbReference type="EMBL" id="CGIH01000031">
    <property type="protein sequence ID" value="CFX80672.1"/>
    <property type="molecule type" value="Genomic_DNA"/>
</dbReference>
<protein>
    <recommendedName>
        <fullName evidence="3">Cell division topological specificity factor</fullName>
    </recommendedName>
</protein>
<keyword evidence="5" id="KW-1185">Reference proteome</keyword>
<dbReference type="NCBIfam" id="TIGR01215">
    <property type="entry name" value="minE"/>
    <property type="match status" value="1"/>
</dbReference>
<dbReference type="InterPro" id="IPR005527">
    <property type="entry name" value="MinE"/>
</dbReference>
<dbReference type="OrthoDB" id="9796578at2"/>
<evidence type="ECO:0000313" key="5">
    <source>
        <dbReference type="Proteomes" id="UP000045545"/>
    </source>
</evidence>
<dbReference type="Proteomes" id="UP000045545">
    <property type="component" value="Unassembled WGS sequence"/>
</dbReference>
<reference evidence="4 5" key="1">
    <citation type="submission" date="2015-03" db="EMBL/GenBank/DDBJ databases">
        <authorList>
            <person name="Murphy D."/>
        </authorList>
    </citation>
    <scope>NUCLEOTIDE SEQUENCE [LARGE SCALE GENOMIC DNA]</scope>
    <source>
        <strain evidence="4 5">OL-4</strain>
    </source>
</reference>
<sequence length="90" mass="9965">MLDLLARLFGKESTSSKDIARERLRLVLVHDRSVASPEFINALKEDLIKVIQQYMDIDMEGLLVSIEGEDNSVALVANIPIKGLKRAAGD</sequence>
<organism evidence="4 5">
    <name type="scientific">Syntrophomonas zehnderi OL-4</name>
    <dbReference type="NCBI Taxonomy" id="690567"/>
    <lineage>
        <taxon>Bacteria</taxon>
        <taxon>Bacillati</taxon>
        <taxon>Bacillota</taxon>
        <taxon>Clostridia</taxon>
        <taxon>Eubacteriales</taxon>
        <taxon>Syntrophomonadaceae</taxon>
        <taxon>Syntrophomonas</taxon>
    </lineage>
</organism>
<keyword evidence="3" id="KW-0132">Cell division</keyword>
<dbReference type="Gene3D" id="3.30.1070.10">
    <property type="entry name" value="Cell division topological specificity factor MinE"/>
    <property type="match status" value="1"/>
</dbReference>
<comment type="function">
    <text evidence="2 3">Prevents the cell division inhibition by proteins MinC and MinD at internal division sites while permitting inhibition at polar sites. This ensures cell division at the proper site by restricting the formation of a division septum at the midpoint of the long axis of the cell.</text>
</comment>
<evidence type="ECO:0000256" key="3">
    <source>
        <dbReference type="HAMAP-Rule" id="MF_00262"/>
    </source>
</evidence>
<accession>A0A0E3W3G3</accession>
<dbReference type="InterPro" id="IPR036707">
    <property type="entry name" value="MinE_sf"/>
</dbReference>